<evidence type="ECO:0000313" key="2">
    <source>
        <dbReference type="Proteomes" id="UP001279734"/>
    </source>
</evidence>
<reference evidence="1" key="1">
    <citation type="submission" date="2023-05" db="EMBL/GenBank/DDBJ databases">
        <title>Nepenthes gracilis genome sequencing.</title>
        <authorList>
            <person name="Fukushima K."/>
        </authorList>
    </citation>
    <scope>NUCLEOTIDE SEQUENCE</scope>
    <source>
        <strain evidence="1">SING2019-196</strain>
    </source>
</reference>
<dbReference type="Proteomes" id="UP001279734">
    <property type="component" value="Unassembled WGS sequence"/>
</dbReference>
<organism evidence="1 2">
    <name type="scientific">Nepenthes gracilis</name>
    <name type="common">Slender pitcher plant</name>
    <dbReference type="NCBI Taxonomy" id="150966"/>
    <lineage>
        <taxon>Eukaryota</taxon>
        <taxon>Viridiplantae</taxon>
        <taxon>Streptophyta</taxon>
        <taxon>Embryophyta</taxon>
        <taxon>Tracheophyta</taxon>
        <taxon>Spermatophyta</taxon>
        <taxon>Magnoliopsida</taxon>
        <taxon>eudicotyledons</taxon>
        <taxon>Gunneridae</taxon>
        <taxon>Pentapetalae</taxon>
        <taxon>Caryophyllales</taxon>
        <taxon>Nepenthaceae</taxon>
        <taxon>Nepenthes</taxon>
    </lineage>
</organism>
<proteinExistence type="predicted"/>
<dbReference type="GO" id="GO:0008270">
    <property type="term" value="F:zinc ion binding"/>
    <property type="evidence" value="ECO:0007669"/>
    <property type="project" value="InterPro"/>
</dbReference>
<evidence type="ECO:0000313" key="1">
    <source>
        <dbReference type="EMBL" id="GMH16942.1"/>
    </source>
</evidence>
<name>A0AAD3STP9_NEPGR</name>
<gene>
    <name evidence="1" type="ORF">Nepgr_018783</name>
</gene>
<keyword evidence="2" id="KW-1185">Reference proteome</keyword>
<dbReference type="InterPro" id="IPR036875">
    <property type="entry name" value="Znf_CCHC_sf"/>
</dbReference>
<sequence length="134" mass="14553">MQYARICVEVVGEGPLPTKLQLNYGKESKVGSAEDVEIEVKYHWKPPRCASCKKSGHSAAQCKSKKFSKPIEGAKSVSQIKLDPVSKIINSGANPSAVDVSRVCLPDPSTSPWETSTTLMERMILDGFANKAKT</sequence>
<dbReference type="GO" id="GO:0003676">
    <property type="term" value="F:nucleic acid binding"/>
    <property type="evidence" value="ECO:0007669"/>
    <property type="project" value="InterPro"/>
</dbReference>
<accession>A0AAD3STP9</accession>
<dbReference type="SUPFAM" id="SSF57756">
    <property type="entry name" value="Retrovirus zinc finger-like domains"/>
    <property type="match status" value="1"/>
</dbReference>
<comment type="caution">
    <text evidence="1">The sequence shown here is derived from an EMBL/GenBank/DDBJ whole genome shotgun (WGS) entry which is preliminary data.</text>
</comment>
<dbReference type="EMBL" id="BSYO01000017">
    <property type="protein sequence ID" value="GMH16942.1"/>
    <property type="molecule type" value="Genomic_DNA"/>
</dbReference>
<protein>
    <submittedName>
        <fullName evidence="1">Uncharacterized protein</fullName>
    </submittedName>
</protein>
<dbReference type="AlphaFoldDB" id="A0AAD3STP9"/>